<evidence type="ECO:0000313" key="3">
    <source>
        <dbReference type="EMBL" id="ADG91432.1"/>
    </source>
</evidence>
<keyword evidence="4" id="KW-1185">Reference proteome</keyword>
<reference evidence="4" key="2">
    <citation type="journal article" date="2010" name="Stand. Genomic Sci.">
        <title>Complete genome sequence of Thermosphaera aggregans type strain (M11TLT).</title>
        <authorList>
            <person name="Spring S."/>
            <person name="Rachel R."/>
            <person name="Lapidus A."/>
            <person name="Davenport K."/>
            <person name="Tice H."/>
            <person name="Copeland A."/>
            <person name="Cheng J.-F."/>
            <person name="Lucas S."/>
            <person name="Chen F."/>
            <person name="Nolan M."/>
            <person name="Bruce D."/>
            <person name="Goodwin L."/>
            <person name="Pitluck S."/>
            <person name="Ivanova N."/>
            <person name="Mavromatis K."/>
            <person name="Ovchinnikova G."/>
            <person name="Pati A."/>
            <person name="Chen A."/>
            <person name="Palaniappan K."/>
            <person name="Land M."/>
            <person name="Hauser L."/>
            <person name="Chang Y.-J."/>
            <person name="Jeffries C.C."/>
            <person name="Brettin T."/>
            <person name="Detter J.C."/>
            <person name="Tapia R."/>
            <person name="Han C."/>
            <person name="Heimerl T."/>
            <person name="Weikl F."/>
            <person name="Brambilla E."/>
            <person name="Goker M."/>
            <person name="Bristow J."/>
            <person name="Eisen J.A."/>
            <person name="Markowitz V."/>
            <person name="Hugenholtz P."/>
            <person name="Kyrpides N.C."/>
            <person name="Klenk H.-P."/>
        </authorList>
    </citation>
    <scope>NUCLEOTIDE SEQUENCE [LARGE SCALE GENOMIC DNA]</scope>
    <source>
        <strain evidence="4">DSM 11486 / M11TL</strain>
    </source>
</reference>
<feature type="region of interest" description="Disordered" evidence="1">
    <location>
        <begin position="181"/>
        <end position="215"/>
    </location>
</feature>
<protein>
    <submittedName>
        <fullName evidence="3">Uncharacterized protein</fullName>
    </submittedName>
</protein>
<dbReference type="HOGENOM" id="CLU_1280850_0_0_2"/>
<accession>D5U2T2</accession>
<dbReference type="OrthoDB" id="378287at2157"/>
<keyword evidence="2" id="KW-1133">Transmembrane helix</keyword>
<dbReference type="AlphaFoldDB" id="D5U2T2"/>
<evidence type="ECO:0000256" key="2">
    <source>
        <dbReference type="SAM" id="Phobius"/>
    </source>
</evidence>
<dbReference type="EMBL" id="CP001939">
    <property type="protein sequence ID" value="ADG91432.1"/>
    <property type="molecule type" value="Genomic_DNA"/>
</dbReference>
<evidence type="ECO:0000256" key="1">
    <source>
        <dbReference type="SAM" id="MobiDB-lite"/>
    </source>
</evidence>
<keyword evidence="2" id="KW-0812">Transmembrane</keyword>
<name>D5U2T2_THEAM</name>
<feature type="transmembrane region" description="Helical" evidence="2">
    <location>
        <begin position="12"/>
        <end position="34"/>
    </location>
</feature>
<evidence type="ECO:0000313" key="4">
    <source>
        <dbReference type="Proteomes" id="UP000002376"/>
    </source>
</evidence>
<reference evidence="3 4" key="1">
    <citation type="journal article" date="2010" name="Stand. Genomic Sci.">
        <title>Complete genome sequence of Thermosphaera aggregans type strain (M11TL).</title>
        <authorList>
            <person name="Spring S."/>
            <person name="Rachel R."/>
            <person name="Lapidus A."/>
            <person name="Davenport K."/>
            <person name="Tice H."/>
            <person name="Copeland A."/>
            <person name="Cheng J.F."/>
            <person name="Lucas S."/>
            <person name="Chen F."/>
            <person name="Nolan M."/>
            <person name="Bruce D."/>
            <person name="Goodwin L."/>
            <person name="Pitluck S."/>
            <person name="Ivanova N."/>
            <person name="Mavromatis K."/>
            <person name="Ovchinnikova G."/>
            <person name="Pati A."/>
            <person name="Chen A."/>
            <person name="Palaniappan K."/>
            <person name="Land M."/>
            <person name="Hauser L."/>
            <person name="Chang Y.J."/>
            <person name="Jeffries C.C."/>
            <person name="Brettin T."/>
            <person name="Detter J.C."/>
            <person name="Tapia R."/>
            <person name="Han C."/>
            <person name="Heimerl T."/>
            <person name="Weikl F."/>
            <person name="Brambilla E."/>
            <person name="Goker M."/>
            <person name="Bristow J."/>
            <person name="Eisen J.A."/>
            <person name="Markowitz V."/>
            <person name="Hugenholtz P."/>
            <person name="Kyrpides N.C."/>
            <person name="Klenk H.P."/>
        </authorList>
    </citation>
    <scope>NUCLEOTIDE SEQUENCE [LARGE SCALE GENOMIC DNA]</scope>
    <source>
        <strain evidence="4">DSM 11486 / M11TL</strain>
    </source>
</reference>
<organism evidence="3 4">
    <name type="scientific">Thermosphaera aggregans (strain DSM 11486 / M11TL)</name>
    <dbReference type="NCBI Taxonomy" id="633148"/>
    <lineage>
        <taxon>Archaea</taxon>
        <taxon>Thermoproteota</taxon>
        <taxon>Thermoprotei</taxon>
        <taxon>Desulfurococcales</taxon>
        <taxon>Desulfurococcaceae</taxon>
        <taxon>Thermosphaera</taxon>
    </lineage>
</organism>
<sequence>MDGLTSELILQVVIAAGILAAIALGLFTYLILVIKKIYKSIEDFKGVRIIENLDRARRVEVEIPGLLGRITIPYEKLPDFLKTIGIPPWIVTGQTTSVEQKSGERDDRFLKLYEKLSGLEFSKETGRVKCPEHGWVEFKIDEDGRLVCNAGNHVLFDPIHKVMEKEKEVAELRTQLERLRQELDELKQTTQNKPGKSRREPGSSKNSTSENPSEE</sequence>
<dbReference type="KEGG" id="tag:Tagg_1163"/>
<reference key="3">
    <citation type="submission" date="2010-02" db="EMBL/GenBank/DDBJ databases">
        <title>Complete genome sequence of Thermosphaera aggregans type strain (M11TL).</title>
        <authorList>
            <consortium name="US DOE Joint Genome Institute (JGI-PGF)"/>
            <person name="Spring S."/>
            <person name="Lapidus A."/>
            <person name="Munk C."/>
            <person name="Schroeder M."/>
            <person name="Glavina Del Rio T."/>
            <person name="Tice H."/>
            <person name="Copeland A."/>
            <person name="Cheng J.-F."/>
            <person name="Lucas S."/>
            <person name="Chen F."/>
            <person name="Nolan M."/>
            <person name="Bruce D."/>
            <person name="Goodwin L."/>
            <person name="Pitluck S."/>
            <person name="Ivanova N."/>
            <person name="Mavromatis K."/>
            <person name="Ovchinnikova G."/>
            <person name="Pati A."/>
            <person name="Chen A."/>
            <person name="Palaniappan K."/>
            <person name="Land M."/>
            <person name="Hauser L."/>
            <person name="Chang Y.-J."/>
            <person name="Jeffries C.C."/>
            <person name="Brettin T."/>
            <person name="Detter J.C."/>
            <person name="Tapia R."/>
            <person name="Han C."/>
            <person name="Chain P."/>
            <person name="Heimerl T."/>
            <person name="Weik F."/>
            <person name="Goker M."/>
            <person name="Rachel R."/>
            <person name="Bristow J."/>
            <person name="Eisen J.A."/>
            <person name="Markowitz V."/>
            <person name="Hugenholtz P."/>
            <person name="Kyrpides N.C."/>
            <person name="Klenk H.-P."/>
        </authorList>
    </citation>
    <scope>NUCLEOTIDE SEQUENCE</scope>
    <source>
        <strain>DSM 11486</strain>
    </source>
</reference>
<keyword evidence="2" id="KW-0472">Membrane</keyword>
<gene>
    <name evidence="3" type="ordered locus">Tagg_1163</name>
</gene>
<dbReference type="RefSeq" id="WP_013130025.1">
    <property type="nucleotide sequence ID" value="NC_014160.1"/>
</dbReference>
<dbReference type="Proteomes" id="UP000002376">
    <property type="component" value="Chromosome"/>
</dbReference>
<dbReference type="GeneID" id="9166200"/>
<feature type="compositionally biased region" description="Polar residues" evidence="1">
    <location>
        <begin position="203"/>
        <end position="215"/>
    </location>
</feature>
<proteinExistence type="predicted"/>